<name>A0ABS6ZBF4_9ACTN</name>
<evidence type="ECO:0000313" key="1">
    <source>
        <dbReference type="EMBL" id="MBW5485078.1"/>
    </source>
</evidence>
<dbReference type="EMBL" id="WTFF01000217">
    <property type="protein sequence ID" value="MBW5485078.1"/>
    <property type="molecule type" value="Genomic_DNA"/>
</dbReference>
<reference evidence="1 2" key="1">
    <citation type="submission" date="2019-12" db="EMBL/GenBank/DDBJ databases">
        <title>Genome sequence of Streptomyces bambusae.</title>
        <authorList>
            <person name="Bansal K."/>
            <person name="Choksket S."/>
            <person name="Korpole S."/>
            <person name="Patil P.B."/>
        </authorList>
    </citation>
    <scope>NUCLEOTIDE SEQUENCE [LARGE SCALE GENOMIC DNA]</scope>
    <source>
        <strain evidence="1 2">SK60</strain>
    </source>
</reference>
<sequence>MLKAHRLAHSGGSADLLGWLSGRLGGWLAVLDGDGRPVLLGRSGSGSGSGPEAALAARGAAELTTRGVRSAVLEGADATALLFALGDDRVLAAVLRRPHHPGAPTLLADSAVPLALVLRAEEAARLSERAAVAEARAREAVLHLLMNGRLSTARQIAEALTPSLPDPLRVYVVECSAGRRAEVARICGELSGGRAWIVRCPVYARHLIALVPDGPAAAGPDGDALADALAAVDGDCVVGVSEQAWLGEVPAAWTQAFHALAVARGRDERHARFGPGPELALAGRFSTSAAADELTR</sequence>
<proteinExistence type="predicted"/>
<dbReference type="RefSeq" id="WP_219669988.1">
    <property type="nucleotide sequence ID" value="NZ_WTFF01000217.1"/>
</dbReference>
<gene>
    <name evidence="1" type="ORF">GPJ59_25170</name>
</gene>
<accession>A0ABS6ZBF4</accession>
<evidence type="ECO:0000313" key="2">
    <source>
        <dbReference type="Proteomes" id="UP000812013"/>
    </source>
</evidence>
<comment type="caution">
    <text evidence="1">The sequence shown here is derived from an EMBL/GenBank/DDBJ whole genome shotgun (WGS) entry which is preliminary data.</text>
</comment>
<evidence type="ECO:0008006" key="3">
    <source>
        <dbReference type="Google" id="ProtNLM"/>
    </source>
</evidence>
<keyword evidence="2" id="KW-1185">Reference proteome</keyword>
<organism evidence="1 2">
    <name type="scientific">Streptomyces bambusae</name>
    <dbReference type="NCBI Taxonomy" id="1550616"/>
    <lineage>
        <taxon>Bacteria</taxon>
        <taxon>Bacillati</taxon>
        <taxon>Actinomycetota</taxon>
        <taxon>Actinomycetes</taxon>
        <taxon>Kitasatosporales</taxon>
        <taxon>Streptomycetaceae</taxon>
        <taxon>Streptomyces</taxon>
    </lineage>
</organism>
<protein>
    <recommendedName>
        <fullName evidence="3">PucR family transcriptional regulator</fullName>
    </recommendedName>
</protein>
<dbReference type="Proteomes" id="UP000812013">
    <property type="component" value="Unassembled WGS sequence"/>
</dbReference>